<feature type="domain" description="Glycosyltransferase 2-like" evidence="1">
    <location>
        <begin position="5"/>
        <end position="58"/>
    </location>
</feature>
<reference evidence="2 3" key="1">
    <citation type="journal article" date="2013" name="Open Biol.">
        <title>Genomics and genetics of Sulfolobus islandicus LAL14/1, a model hyperthermophilic archaeon.</title>
        <authorList>
            <person name="Jaubert C."/>
            <person name="Danioux C."/>
            <person name="Oberto J."/>
            <person name="Cortez D."/>
            <person name="Bize A."/>
            <person name="Krupovic M."/>
            <person name="She Q."/>
            <person name="Forterre P."/>
            <person name="Prangishvili D."/>
            <person name="Sezonov G."/>
        </authorList>
    </citation>
    <scope>NUCLEOTIDE SEQUENCE [LARGE SCALE GENOMIC DNA]</scope>
    <source>
        <strain evidence="2">LAL14/1</strain>
    </source>
</reference>
<evidence type="ECO:0000313" key="3">
    <source>
        <dbReference type="Proteomes" id="UP000013006"/>
    </source>
</evidence>
<accession>M9UCP0</accession>
<proteinExistence type="predicted"/>
<dbReference type="CDD" id="cd00761">
    <property type="entry name" value="Glyco_tranf_GTA_type"/>
    <property type="match status" value="1"/>
</dbReference>
<dbReference type="HOGENOM" id="CLU_196482_0_0_2"/>
<dbReference type="EMBL" id="CP003928">
    <property type="protein sequence ID" value="AGJ62306.1"/>
    <property type="molecule type" value="Genomic_DNA"/>
</dbReference>
<dbReference type="KEGG" id="sic:SiL_0851"/>
<dbReference type="SUPFAM" id="SSF53448">
    <property type="entry name" value="Nucleotide-diphospho-sugar transferases"/>
    <property type="match status" value="1"/>
</dbReference>
<evidence type="ECO:0000259" key="1">
    <source>
        <dbReference type="Pfam" id="PF00535"/>
    </source>
</evidence>
<name>M9UCP0_SACIS</name>
<gene>
    <name evidence="2" type="ORF">SiL_0851</name>
</gene>
<keyword evidence="2" id="KW-0808">Transferase</keyword>
<dbReference type="InterPro" id="IPR029044">
    <property type="entry name" value="Nucleotide-diphossugar_trans"/>
</dbReference>
<dbReference type="Gene3D" id="3.90.550.10">
    <property type="entry name" value="Spore Coat Polysaccharide Biosynthesis Protein SpsA, Chain A"/>
    <property type="match status" value="1"/>
</dbReference>
<protein>
    <submittedName>
        <fullName evidence="2">Glycosyltransferases involved in cell wall biogenesis</fullName>
    </submittedName>
</protein>
<dbReference type="InterPro" id="IPR001173">
    <property type="entry name" value="Glyco_trans_2-like"/>
</dbReference>
<dbReference type="AlphaFoldDB" id="M9UCP0"/>
<dbReference type="GO" id="GO:0016740">
    <property type="term" value="F:transferase activity"/>
    <property type="evidence" value="ECO:0007669"/>
    <property type="project" value="UniProtKB-KW"/>
</dbReference>
<sequence length="79" mass="9495">MRNKWKFIYSKNKWIGPKVLEALKESTGEVIVFLKDDDLFEQNKLKTIYNIFKENSNLGFYRHKVKIINEYGREAKLPK</sequence>
<evidence type="ECO:0000313" key="2">
    <source>
        <dbReference type="EMBL" id="AGJ62306.1"/>
    </source>
</evidence>
<organism>
    <name type="scientific">Saccharolobus islandicus LAL14/1</name>
    <dbReference type="NCBI Taxonomy" id="1241935"/>
    <lineage>
        <taxon>Archaea</taxon>
        <taxon>Thermoproteota</taxon>
        <taxon>Thermoprotei</taxon>
        <taxon>Sulfolobales</taxon>
        <taxon>Sulfolobaceae</taxon>
        <taxon>Saccharolobus</taxon>
    </lineage>
</organism>
<dbReference type="Proteomes" id="UP000013006">
    <property type="component" value="Chromosome"/>
</dbReference>
<dbReference type="Pfam" id="PF00535">
    <property type="entry name" value="Glycos_transf_2"/>
    <property type="match status" value="1"/>
</dbReference>